<feature type="transmembrane region" description="Helical" evidence="2">
    <location>
        <begin position="90"/>
        <end position="113"/>
    </location>
</feature>
<gene>
    <name evidence="3" type="ORF">QE152_g31053</name>
</gene>
<protein>
    <submittedName>
        <fullName evidence="3">Uncharacterized protein</fullName>
    </submittedName>
</protein>
<sequence length="114" mass="13419">MAVRRNVQDLEAVEEDRQHRKEAGDVADHEVETAGRTKKTVKILKIGLPHIQRYQETTTKKKKALILKEINENPKNQITRKRRSLQRNQIIWIYLILLSLQKINVTKILVFLLL</sequence>
<keyword evidence="2" id="KW-1133">Transmembrane helix</keyword>
<evidence type="ECO:0000256" key="1">
    <source>
        <dbReference type="SAM" id="MobiDB-lite"/>
    </source>
</evidence>
<dbReference type="AlphaFoldDB" id="A0AAW1JCL6"/>
<name>A0AAW1JCL6_POPJA</name>
<reference evidence="3 4" key="1">
    <citation type="journal article" date="2024" name="BMC Genomics">
        <title>De novo assembly and annotation of Popillia japonica's genome with initial clues to its potential as an invasive pest.</title>
        <authorList>
            <person name="Cucini C."/>
            <person name="Boschi S."/>
            <person name="Funari R."/>
            <person name="Cardaioli E."/>
            <person name="Iannotti N."/>
            <person name="Marturano G."/>
            <person name="Paoli F."/>
            <person name="Bruttini M."/>
            <person name="Carapelli A."/>
            <person name="Frati F."/>
            <person name="Nardi F."/>
        </authorList>
    </citation>
    <scope>NUCLEOTIDE SEQUENCE [LARGE SCALE GENOMIC DNA]</scope>
    <source>
        <strain evidence="3">DMR45628</strain>
    </source>
</reference>
<proteinExistence type="predicted"/>
<comment type="caution">
    <text evidence="3">The sequence shown here is derived from an EMBL/GenBank/DDBJ whole genome shotgun (WGS) entry which is preliminary data.</text>
</comment>
<dbReference type="Proteomes" id="UP001458880">
    <property type="component" value="Unassembled WGS sequence"/>
</dbReference>
<keyword evidence="2" id="KW-0472">Membrane</keyword>
<organism evidence="3 4">
    <name type="scientific">Popillia japonica</name>
    <name type="common">Japanese beetle</name>
    <dbReference type="NCBI Taxonomy" id="7064"/>
    <lineage>
        <taxon>Eukaryota</taxon>
        <taxon>Metazoa</taxon>
        <taxon>Ecdysozoa</taxon>
        <taxon>Arthropoda</taxon>
        <taxon>Hexapoda</taxon>
        <taxon>Insecta</taxon>
        <taxon>Pterygota</taxon>
        <taxon>Neoptera</taxon>
        <taxon>Endopterygota</taxon>
        <taxon>Coleoptera</taxon>
        <taxon>Polyphaga</taxon>
        <taxon>Scarabaeiformia</taxon>
        <taxon>Scarabaeidae</taxon>
        <taxon>Rutelinae</taxon>
        <taxon>Popillia</taxon>
    </lineage>
</organism>
<evidence type="ECO:0000313" key="3">
    <source>
        <dbReference type="EMBL" id="KAK9700751.1"/>
    </source>
</evidence>
<feature type="compositionally biased region" description="Basic and acidic residues" evidence="1">
    <location>
        <begin position="15"/>
        <end position="31"/>
    </location>
</feature>
<keyword evidence="4" id="KW-1185">Reference proteome</keyword>
<keyword evidence="2" id="KW-0812">Transmembrane</keyword>
<dbReference type="EMBL" id="JASPKY010000431">
    <property type="protein sequence ID" value="KAK9700751.1"/>
    <property type="molecule type" value="Genomic_DNA"/>
</dbReference>
<feature type="region of interest" description="Disordered" evidence="1">
    <location>
        <begin position="1"/>
        <end position="31"/>
    </location>
</feature>
<evidence type="ECO:0000256" key="2">
    <source>
        <dbReference type="SAM" id="Phobius"/>
    </source>
</evidence>
<evidence type="ECO:0000313" key="4">
    <source>
        <dbReference type="Proteomes" id="UP001458880"/>
    </source>
</evidence>
<accession>A0AAW1JCL6</accession>